<accession>A0A923NJV2</accession>
<dbReference type="RefSeq" id="WP_187301766.1">
    <property type="nucleotide sequence ID" value="NZ_CBCTON010000002.1"/>
</dbReference>
<dbReference type="InterPro" id="IPR022476">
    <property type="entry name" value="Spore_YabP/YqfC"/>
</dbReference>
<sequence>MAIKDELLFDFSIHLPRVLLSGNTVILDNVKKLVLLSSEQIIVYHGQRFTSVRGKGLKIKELKDERMLITGDLEQLQFYGTLQEDKN</sequence>
<dbReference type="Pfam" id="PF07873">
    <property type="entry name" value="YabP"/>
    <property type="match status" value="1"/>
</dbReference>
<dbReference type="Proteomes" id="UP000602647">
    <property type="component" value="Unassembled WGS sequence"/>
</dbReference>
<gene>
    <name evidence="1" type="ORF">H9L42_02015</name>
</gene>
<dbReference type="EMBL" id="JACRYT010000001">
    <property type="protein sequence ID" value="MBC6678602.1"/>
    <property type="molecule type" value="Genomic_DNA"/>
</dbReference>
<comment type="caution">
    <text evidence="1">The sequence shown here is derived from an EMBL/GenBank/DDBJ whole genome shotgun (WGS) entry which is preliminary data.</text>
</comment>
<dbReference type="AlphaFoldDB" id="A0A923NJV2"/>
<protein>
    <submittedName>
        <fullName evidence="1">YabP/YqfC family sporulation protein</fullName>
    </submittedName>
</protein>
<evidence type="ECO:0000313" key="2">
    <source>
        <dbReference type="Proteomes" id="UP000602647"/>
    </source>
</evidence>
<organism evidence="1 2">
    <name type="scientific">Zhenpiania hominis</name>
    <dbReference type="NCBI Taxonomy" id="2763644"/>
    <lineage>
        <taxon>Bacteria</taxon>
        <taxon>Bacillati</taxon>
        <taxon>Bacillota</taxon>
        <taxon>Clostridia</taxon>
        <taxon>Peptostreptococcales</taxon>
        <taxon>Anaerovoracaceae</taxon>
        <taxon>Zhenpiania</taxon>
    </lineage>
</organism>
<keyword evidence="2" id="KW-1185">Reference proteome</keyword>
<name>A0A923NJV2_9FIRM</name>
<proteinExistence type="predicted"/>
<reference evidence="1" key="1">
    <citation type="submission" date="2020-08" db="EMBL/GenBank/DDBJ databases">
        <title>Genome public.</title>
        <authorList>
            <person name="Liu C."/>
            <person name="Sun Q."/>
        </authorList>
    </citation>
    <scope>NUCLEOTIDE SEQUENCE</scope>
    <source>
        <strain evidence="1">BX12</strain>
    </source>
</reference>
<evidence type="ECO:0000313" key="1">
    <source>
        <dbReference type="EMBL" id="MBC6678602.1"/>
    </source>
</evidence>